<evidence type="ECO:0000313" key="3">
    <source>
        <dbReference type="Proteomes" id="UP000607653"/>
    </source>
</evidence>
<dbReference type="Pfam" id="PF04859">
    <property type="entry name" value="DUF641"/>
    <property type="match status" value="1"/>
</dbReference>
<dbReference type="PANTHER" id="PTHR31161">
    <property type="entry name" value="PROTEIN GRAVITROPIC IN THE LIGHT 1"/>
    <property type="match status" value="1"/>
</dbReference>
<dbReference type="Proteomes" id="UP000607653">
    <property type="component" value="Unassembled WGS sequence"/>
</dbReference>
<dbReference type="GO" id="GO:0009639">
    <property type="term" value="P:response to red or far red light"/>
    <property type="evidence" value="ECO:0007669"/>
    <property type="project" value="InterPro"/>
</dbReference>
<protein>
    <recommendedName>
        <fullName evidence="1">DUF641 domain-containing protein</fullName>
    </recommendedName>
</protein>
<name>A0A822Y6M8_NELNU</name>
<comment type="caution">
    <text evidence="2">The sequence shown here is derived from an EMBL/GenBank/DDBJ whole genome shotgun (WGS) entry which is preliminary data.</text>
</comment>
<proteinExistence type="predicted"/>
<organism evidence="2 3">
    <name type="scientific">Nelumbo nucifera</name>
    <name type="common">Sacred lotus</name>
    <dbReference type="NCBI Taxonomy" id="4432"/>
    <lineage>
        <taxon>Eukaryota</taxon>
        <taxon>Viridiplantae</taxon>
        <taxon>Streptophyta</taxon>
        <taxon>Embryophyta</taxon>
        <taxon>Tracheophyta</taxon>
        <taxon>Spermatophyta</taxon>
        <taxon>Magnoliopsida</taxon>
        <taxon>Proteales</taxon>
        <taxon>Nelumbonaceae</taxon>
        <taxon>Nelumbo</taxon>
    </lineage>
</organism>
<accession>A0A822Y6M8</accession>
<evidence type="ECO:0000313" key="2">
    <source>
        <dbReference type="EMBL" id="DAD27683.1"/>
    </source>
</evidence>
<dbReference type="InterPro" id="IPR006943">
    <property type="entry name" value="DUF641_pln"/>
</dbReference>
<gene>
    <name evidence="2" type="ORF">HUJ06_029151</name>
</gene>
<evidence type="ECO:0000259" key="1">
    <source>
        <dbReference type="Pfam" id="PF04859"/>
    </source>
</evidence>
<reference evidence="2 3" key="1">
    <citation type="journal article" date="2020" name="Mol. Biol. Evol.">
        <title>Distinct Expression and Methylation Patterns for Genes with Different Fates following a Single Whole-Genome Duplication in Flowering Plants.</title>
        <authorList>
            <person name="Shi T."/>
            <person name="Rahmani R.S."/>
            <person name="Gugger P.F."/>
            <person name="Wang M."/>
            <person name="Li H."/>
            <person name="Zhang Y."/>
            <person name="Li Z."/>
            <person name="Wang Q."/>
            <person name="Van de Peer Y."/>
            <person name="Marchal K."/>
            <person name="Chen J."/>
        </authorList>
    </citation>
    <scope>NUCLEOTIDE SEQUENCE [LARGE SCALE GENOMIC DNA]</scope>
    <source>
        <tissue evidence="2">Leaf</tissue>
    </source>
</reference>
<dbReference type="EMBL" id="DUZY01000002">
    <property type="protein sequence ID" value="DAD27683.1"/>
    <property type="molecule type" value="Genomic_DNA"/>
</dbReference>
<dbReference type="GO" id="GO:0009959">
    <property type="term" value="P:negative gravitropism"/>
    <property type="evidence" value="ECO:0007669"/>
    <property type="project" value="InterPro"/>
</dbReference>
<sequence length="64" mass="7119">MRSQLQNRATVETFLAMLFASNSSVKVAYAQLQIAQSPYDANGIQTADAVVVFELKHLSELKQF</sequence>
<keyword evidence="3" id="KW-1185">Reference proteome</keyword>
<dbReference type="InterPro" id="IPR040225">
    <property type="entry name" value="GIL1-like"/>
</dbReference>
<dbReference type="AlphaFoldDB" id="A0A822Y6M8"/>
<feature type="domain" description="DUF641" evidence="1">
    <location>
        <begin position="7"/>
        <end position="63"/>
    </location>
</feature>